<gene>
    <name evidence="1" type="ORF">RUM4293_04409</name>
</gene>
<dbReference type="Pfam" id="PF12525">
    <property type="entry name" value="DUF3726"/>
    <property type="match status" value="1"/>
</dbReference>
<keyword evidence="2" id="KW-1185">Reference proteome</keyword>
<organism evidence="1 2">
    <name type="scientific">Ruegeria atlantica</name>
    <dbReference type="NCBI Taxonomy" id="81569"/>
    <lineage>
        <taxon>Bacteria</taxon>
        <taxon>Pseudomonadati</taxon>
        <taxon>Pseudomonadota</taxon>
        <taxon>Alphaproteobacteria</taxon>
        <taxon>Rhodobacterales</taxon>
        <taxon>Roseobacteraceae</taxon>
        <taxon>Ruegeria</taxon>
    </lineage>
</organism>
<name>A0A0P1EA72_9RHOB</name>
<sequence length="209" mass="22182">MNVSLNEVEATAKRATRGAGYSWGLAEEAAKATRWLCAHGQNGTGALAQLLQLDLASTPKTHAPPDLSGEWQSENQLCPLVTGALLSDCAHRLISTPVEISNVAVPALLLPFAANAARLLKTCVIVNYDHALAETDGFDLSLDAPIPDRAHQVSVHLGGQLTAPAPHRTRAEPDPTDWAVLNRFAHRTYAPATEESRLRGAGAGLSDND</sequence>
<dbReference type="Proteomes" id="UP000050786">
    <property type="component" value="Unassembled WGS sequence"/>
</dbReference>
<dbReference type="EMBL" id="CYPS01000067">
    <property type="protein sequence ID" value="CUH45493.1"/>
    <property type="molecule type" value="Genomic_DNA"/>
</dbReference>
<evidence type="ECO:0008006" key="3">
    <source>
        <dbReference type="Google" id="ProtNLM"/>
    </source>
</evidence>
<reference evidence="2" key="1">
    <citation type="submission" date="2015-09" db="EMBL/GenBank/DDBJ databases">
        <authorList>
            <person name="Rodrigo-Torres L."/>
            <person name="Arahal D.R."/>
        </authorList>
    </citation>
    <scope>NUCLEOTIDE SEQUENCE [LARGE SCALE GENOMIC DNA]</scope>
    <source>
        <strain evidence="2">CECT 4293</strain>
    </source>
</reference>
<dbReference type="AlphaFoldDB" id="A0A0P1EA72"/>
<evidence type="ECO:0000313" key="2">
    <source>
        <dbReference type="Proteomes" id="UP000050786"/>
    </source>
</evidence>
<evidence type="ECO:0000313" key="1">
    <source>
        <dbReference type="EMBL" id="CUH45493.1"/>
    </source>
</evidence>
<accession>A0A0P1EA72</accession>
<dbReference type="RefSeq" id="WP_058275407.1">
    <property type="nucleotide sequence ID" value="NZ_CYPS01000067.1"/>
</dbReference>
<proteinExistence type="predicted"/>
<protein>
    <recommendedName>
        <fullName evidence="3">DUF3726 domain-containing protein</fullName>
    </recommendedName>
</protein>
<dbReference type="InterPro" id="IPR022201">
    <property type="entry name" value="DUF3726"/>
</dbReference>